<accession>A0A6G7PSS9</accession>
<keyword evidence="4" id="KW-0693">Viral RNA replication</keyword>
<sequence>MNSLEQIANNLERESRFNIKKHDWLGIRKDLAKRGIESIYFTEIKEQEEAFWSRLLDPTESGKLCFEGYGIHLISEAPINRESPSTLVKFSCAGREWMAIKEVAESLGLLNKYTDGQYNSLMISYNMSTSERMQYYPGTTYLADTLHNMRVAQRIFMKRHSKEFQVDGHTTHFMPQVEKKDTEDGYLVTKIITPVPVPPRLPYEHMDNRLYNPDTEYEPHPELDDAWIRFVDQMRYCDNPTYTGVKSKLPPAEPLNYDPMRLNHPEYGQYGYFNYPLKADFKGQTEPNQIQQPSTYSVALTDHLPAFLPRWNRRSAHTNLYGGAGRVGRLPVDPKLIDYRTMDPYLDEAGDLLIRLLEQAGLHTNQDQPRPIDAWKWLAASKFPGPKKFKYAQAFVAVEANEEEFIAAEYFSNVHKAFPKNELYVGMDKPQRQILAGDLQMAAVMAPICDEIGNYFFSLPFTSKKIPERLRPRMAIERFGDGRVLLNDMSAYEGSITPHIKEHCENRIFRHFYPNASSWIARTTEDLSLYVQGASFTIDNCRCSGDPQTSLGNSITNFMSICAAYGYACRKLNVPMVTADGLAPWVLNEFTAPVCWVEGDDSLVKYDHNFERPGFYDAYKEAFIKMGFATKLEISDFAGNAGYCSMFFTDKARNSPSIGQTLLDFPWCHDGTQNRGREYLSLKALSLANSAPGQPITWALAMHYAPTSNQIVSLRYNSYEHEELLREGYDVRIRGSRMDVHMNPLKNRIVQPDDDDREFFFRRYLITPKEQMNLEQDILKHGMKAIVDHGMFVVRQVCSKEGLDYDAYHKFYEDNVDCDRIPEQEHYTMKRTEYEVVDGKLVAKEYYARKKPKAPIVKVYPEQHIVEKGVIERKVYEENVLQYRAKLLGKYLKRTKDPRKKDIDLFRGKHDYGWFMNLIHALFIDPAKHFWAARWYKKPWLLLKYLGWCLLTMTCLVSLVLIVVLLICVLRTKDECNPDDICSIFGMCDPGPEMCPVDSIWAVLRN</sequence>
<reference evidence="7" key="1">
    <citation type="submission" date="2020-02" db="EMBL/GenBank/DDBJ databases">
        <title>Comparative analysis of RNA virome composition in rabbits and associated ectoparasites.</title>
        <authorList>
            <person name="Mahar J.E."/>
            <person name="Shi M."/>
            <person name="Hall R.N."/>
            <person name="Strive T."/>
            <person name="Holmes E.C."/>
        </authorList>
    </citation>
    <scope>NUCLEOTIDE SEQUENCE</scope>
    <source>
        <strain evidence="7">GudgCC_DN39788-15</strain>
    </source>
</reference>
<keyword evidence="5" id="KW-1133">Transmembrane helix</keyword>
<dbReference type="InterPro" id="IPR043502">
    <property type="entry name" value="DNA/RNA_pol_sf"/>
</dbReference>
<organism evidence="7">
    <name type="scientific">Merch tombus-like virus</name>
    <dbReference type="NCBI Taxonomy" id="2716735"/>
    <lineage>
        <taxon>Viruses</taxon>
        <taxon>Riboviria</taxon>
        <taxon>Orthornavirae</taxon>
        <taxon>Kitrinoviricota</taxon>
        <taxon>Tolucaviricetes</taxon>
        <taxon>Tolivirales</taxon>
        <taxon>Tombusviridae</taxon>
    </lineage>
</organism>
<name>A0A6G7PSS9_9TOMB</name>
<dbReference type="SUPFAM" id="SSF56672">
    <property type="entry name" value="DNA/RNA polymerases"/>
    <property type="match status" value="1"/>
</dbReference>
<protein>
    <submittedName>
        <fullName evidence="7">RNA-dependent RNA polymerase</fullName>
    </submittedName>
</protein>
<evidence type="ECO:0000259" key="6">
    <source>
        <dbReference type="PROSITE" id="PS50507"/>
    </source>
</evidence>
<dbReference type="GO" id="GO:0039694">
    <property type="term" value="P:viral RNA genome replication"/>
    <property type="evidence" value="ECO:0007669"/>
    <property type="project" value="InterPro"/>
</dbReference>
<keyword evidence="3" id="KW-0548">Nucleotidyltransferase</keyword>
<keyword evidence="5" id="KW-0812">Transmembrane</keyword>
<proteinExistence type="predicted"/>
<keyword evidence="5" id="KW-0472">Membrane</keyword>
<feature type="transmembrane region" description="Helical" evidence="5">
    <location>
        <begin position="945"/>
        <end position="970"/>
    </location>
</feature>
<dbReference type="EMBL" id="MT129766">
    <property type="protein sequence ID" value="QIJ70127.1"/>
    <property type="molecule type" value="Genomic_RNA"/>
</dbReference>
<evidence type="ECO:0000256" key="2">
    <source>
        <dbReference type="ARBA" id="ARBA00022679"/>
    </source>
</evidence>
<keyword evidence="1 7" id="KW-0696">RNA-directed RNA polymerase</keyword>
<evidence type="ECO:0000256" key="1">
    <source>
        <dbReference type="ARBA" id="ARBA00022484"/>
    </source>
</evidence>
<feature type="domain" description="RdRp catalytic" evidence="6">
    <location>
        <begin position="482"/>
        <end position="614"/>
    </location>
</feature>
<dbReference type="GO" id="GO:0003968">
    <property type="term" value="F:RNA-directed RNA polymerase activity"/>
    <property type="evidence" value="ECO:0007669"/>
    <property type="project" value="UniProtKB-KW"/>
</dbReference>
<dbReference type="PROSITE" id="PS50507">
    <property type="entry name" value="RDRP_SSRNA_POS"/>
    <property type="match status" value="1"/>
</dbReference>
<evidence type="ECO:0000256" key="4">
    <source>
        <dbReference type="ARBA" id="ARBA00022953"/>
    </source>
</evidence>
<evidence type="ECO:0000256" key="5">
    <source>
        <dbReference type="SAM" id="Phobius"/>
    </source>
</evidence>
<evidence type="ECO:0000256" key="3">
    <source>
        <dbReference type="ARBA" id="ARBA00022695"/>
    </source>
</evidence>
<dbReference type="InterPro" id="IPR007094">
    <property type="entry name" value="RNA-dir_pol_PSvirus"/>
</dbReference>
<evidence type="ECO:0000313" key="7">
    <source>
        <dbReference type="EMBL" id="QIJ70127.1"/>
    </source>
</evidence>
<keyword evidence="2" id="KW-0808">Transferase</keyword>